<comment type="pathway">
    <text evidence="7">Amino-acid biosynthesis; L-methionine biosynthesis via de novo pathway; O-acetyl-L-homoserine from L-homoserine: step 1/1.</text>
</comment>
<evidence type="ECO:0000256" key="1">
    <source>
        <dbReference type="ARBA" id="ARBA00022490"/>
    </source>
</evidence>
<feature type="binding site" evidence="7">
    <location>
        <position position="192"/>
    </location>
    <ligand>
        <name>substrate</name>
    </ligand>
</feature>
<reference evidence="8 9" key="1">
    <citation type="submission" date="2023-04" db="EMBL/GenBank/DDBJ databases">
        <title>Fusibacter bizertensis strain WBS, isolated from littoral bottom sediments of the Arctic seas - biochemical and genomic analysis.</title>
        <authorList>
            <person name="Brioukhanov A.L."/>
        </authorList>
    </citation>
    <scope>NUCLEOTIDE SEQUENCE [LARGE SCALE GENOMIC DNA]</scope>
    <source>
        <strain evidence="8 9">WBS</strain>
    </source>
</reference>
<dbReference type="EC" id="2.3.1.31" evidence="7"/>
<dbReference type="RefSeq" id="WP_281094957.1">
    <property type="nucleotide sequence ID" value="NZ_JARYZI010000009.1"/>
</dbReference>
<evidence type="ECO:0000313" key="9">
    <source>
        <dbReference type="Proteomes" id="UP001158045"/>
    </source>
</evidence>
<dbReference type="PIRSF" id="PIRSF000450">
    <property type="entry name" value="H_ser_succinyltr"/>
    <property type="match status" value="1"/>
</dbReference>
<comment type="caution">
    <text evidence="8">The sequence shown here is derived from an EMBL/GenBank/DDBJ whole genome shotgun (WGS) entry which is preliminary data.</text>
</comment>
<dbReference type="SUPFAM" id="SSF52317">
    <property type="entry name" value="Class I glutamine amidotransferase-like"/>
    <property type="match status" value="1"/>
</dbReference>
<feature type="active site" description="Proton acceptor" evidence="7">
    <location>
        <position position="235"/>
    </location>
</feature>
<sequence length="301" mass="34765">MPIIIPNELPAASTLAAENIFTMTEFRAEHQDIRPLRIGILNLMPTKETTETQLLRVLGNSPLQTEIVLIQLDGHIPQNTSKEYLERFYVPFSSVKDLKFDGLVITGAPVENLPFEEVSYWEEFEAILEWSRYHGFATFHICWGAQAALYKHYGIPKYPLSKKCFGVFEHKLESKHVKLLRGFDDAFYIPQSRHTEIRRADIEKAGNLEIVAYSEKSGIGLIVSEDGREVYATGHSEYDPETLSLEYFRDKGRGLPIDVPANYFEEDDPEKEIVVKWRSHGHLLFANWLNYYVYQETPFEL</sequence>
<dbReference type="NCBIfam" id="TIGR01001">
    <property type="entry name" value="metA"/>
    <property type="match status" value="1"/>
</dbReference>
<dbReference type="EMBL" id="JARYZI010000009">
    <property type="protein sequence ID" value="MDH8679060.1"/>
    <property type="molecule type" value="Genomic_DNA"/>
</dbReference>
<dbReference type="PANTHER" id="PTHR20919:SF0">
    <property type="entry name" value="HOMOSERINE O-SUCCINYLTRANSFERASE"/>
    <property type="match status" value="1"/>
</dbReference>
<evidence type="ECO:0000256" key="3">
    <source>
        <dbReference type="ARBA" id="ARBA00022679"/>
    </source>
</evidence>
<dbReference type="PANTHER" id="PTHR20919">
    <property type="entry name" value="HOMOSERINE O-SUCCINYLTRANSFERASE"/>
    <property type="match status" value="1"/>
</dbReference>
<dbReference type="Pfam" id="PF04204">
    <property type="entry name" value="HTS"/>
    <property type="match status" value="1"/>
</dbReference>
<gene>
    <name evidence="8" type="primary">metA</name>
    <name evidence="7" type="synonym">metAA</name>
    <name evidence="8" type="ORF">QE109_12945</name>
</gene>
<feature type="binding site" evidence="7">
    <location>
        <position position="249"/>
    </location>
    <ligand>
        <name>substrate</name>
    </ligand>
</feature>
<name>A0ABT6NFB8_9FIRM</name>
<evidence type="ECO:0000256" key="6">
    <source>
        <dbReference type="ARBA" id="ARBA00049043"/>
    </source>
</evidence>
<dbReference type="InterPro" id="IPR005697">
    <property type="entry name" value="HST_MetA"/>
</dbReference>
<organism evidence="8 9">
    <name type="scientific">Fusibacter bizertensis</name>
    <dbReference type="NCBI Taxonomy" id="1488331"/>
    <lineage>
        <taxon>Bacteria</taxon>
        <taxon>Bacillati</taxon>
        <taxon>Bacillota</taxon>
        <taxon>Clostridia</taxon>
        <taxon>Eubacteriales</taxon>
        <taxon>Eubacteriales Family XII. Incertae Sedis</taxon>
        <taxon>Fusibacter</taxon>
    </lineage>
</organism>
<comment type="caution">
    <text evidence="7">Lacks conserved residue(s) required for the propagation of feature annotation.</text>
</comment>
<proteinExistence type="inferred from homology"/>
<feature type="active site" evidence="7">
    <location>
        <position position="237"/>
    </location>
</feature>
<keyword evidence="1 7" id="KW-0963">Cytoplasm</keyword>
<evidence type="ECO:0000256" key="7">
    <source>
        <dbReference type="HAMAP-Rule" id="MF_00295"/>
    </source>
</evidence>
<protein>
    <recommendedName>
        <fullName evidence="7">Homoserine O-acetyltransferase</fullName>
        <shortName evidence="7">HAT</shortName>
        <ecNumber evidence="7">2.3.1.31</ecNumber>
    </recommendedName>
    <alternativeName>
        <fullName evidence="7">Homoserine transacetylase</fullName>
        <shortName evidence="7">HTA</shortName>
    </alternativeName>
</protein>
<accession>A0ABT6NFB8</accession>
<keyword evidence="2 7" id="KW-0028">Amino-acid biosynthesis</keyword>
<comment type="function">
    <text evidence="7">Transfers an acetyl group from acetyl-CoA to L-homoserine, forming acetyl-L-homoserine.</text>
</comment>
<keyword evidence="5 7" id="KW-0012">Acyltransferase</keyword>
<feature type="binding site" evidence="7">
    <location>
        <position position="163"/>
    </location>
    <ligand>
        <name>substrate</name>
    </ligand>
</feature>
<dbReference type="Gene3D" id="3.40.50.880">
    <property type="match status" value="1"/>
</dbReference>
<comment type="similarity">
    <text evidence="7">Belongs to the MetA family.</text>
</comment>
<evidence type="ECO:0000256" key="5">
    <source>
        <dbReference type="ARBA" id="ARBA00023315"/>
    </source>
</evidence>
<feature type="active site" description="Acyl-thioester intermediate" evidence="7">
    <location>
        <position position="142"/>
    </location>
</feature>
<feature type="site" description="Important for acyl-CoA specificity" evidence="7">
    <location>
        <position position="111"/>
    </location>
</feature>
<keyword evidence="9" id="KW-1185">Reference proteome</keyword>
<dbReference type="HAMAP" id="MF_00295">
    <property type="entry name" value="MetA_acyltransf"/>
    <property type="match status" value="1"/>
</dbReference>
<comment type="catalytic activity">
    <reaction evidence="6 7">
        <text>L-homoserine + acetyl-CoA = O-acetyl-L-homoserine + CoA</text>
        <dbReference type="Rhea" id="RHEA:13701"/>
        <dbReference type="ChEBI" id="CHEBI:57287"/>
        <dbReference type="ChEBI" id="CHEBI:57288"/>
        <dbReference type="ChEBI" id="CHEBI:57476"/>
        <dbReference type="ChEBI" id="CHEBI:57716"/>
        <dbReference type="EC" id="2.3.1.31"/>
    </reaction>
</comment>
<evidence type="ECO:0000256" key="2">
    <source>
        <dbReference type="ARBA" id="ARBA00022605"/>
    </source>
</evidence>
<dbReference type="GO" id="GO:0008899">
    <property type="term" value="F:homoserine O-succinyltransferase activity"/>
    <property type="evidence" value="ECO:0007669"/>
    <property type="project" value="UniProtKB-EC"/>
</dbReference>
<keyword evidence="4 7" id="KW-0486">Methionine biosynthesis</keyword>
<keyword evidence="3 7" id="KW-0808">Transferase</keyword>
<dbReference type="Proteomes" id="UP001158045">
    <property type="component" value="Unassembled WGS sequence"/>
</dbReference>
<comment type="subcellular location">
    <subcellularLocation>
        <location evidence="7">Cytoplasm</location>
    </subcellularLocation>
</comment>
<feature type="site" description="Important for substrate specificity" evidence="7">
    <location>
        <position position="192"/>
    </location>
</feature>
<evidence type="ECO:0000256" key="4">
    <source>
        <dbReference type="ARBA" id="ARBA00023167"/>
    </source>
</evidence>
<dbReference type="InterPro" id="IPR029062">
    <property type="entry name" value="Class_I_gatase-like"/>
</dbReference>
<dbReference type="InterPro" id="IPR033752">
    <property type="entry name" value="MetA_family"/>
</dbReference>
<dbReference type="CDD" id="cd03131">
    <property type="entry name" value="GATase1_HTS"/>
    <property type="match status" value="1"/>
</dbReference>
<evidence type="ECO:0000313" key="8">
    <source>
        <dbReference type="EMBL" id="MDH8679060.1"/>
    </source>
</evidence>